<accession>A0A927GPH6</accession>
<dbReference type="Pfam" id="PF00440">
    <property type="entry name" value="TetR_N"/>
    <property type="match status" value="1"/>
</dbReference>
<dbReference type="InterPro" id="IPR008024">
    <property type="entry name" value="YiaAB"/>
</dbReference>
<dbReference type="Pfam" id="PF17932">
    <property type="entry name" value="TetR_C_24"/>
    <property type="match status" value="1"/>
</dbReference>
<dbReference type="Gene3D" id="1.10.357.10">
    <property type="entry name" value="Tetracycline Repressor, domain 2"/>
    <property type="match status" value="1"/>
</dbReference>
<dbReference type="InterPro" id="IPR001647">
    <property type="entry name" value="HTH_TetR"/>
</dbReference>
<dbReference type="InterPro" id="IPR009057">
    <property type="entry name" value="Homeodomain-like_sf"/>
</dbReference>
<gene>
    <name evidence="6" type="ORF">ID875_21625</name>
</gene>
<evidence type="ECO:0000313" key="6">
    <source>
        <dbReference type="EMBL" id="MBD2829954.1"/>
    </source>
</evidence>
<evidence type="ECO:0000256" key="1">
    <source>
        <dbReference type="ARBA" id="ARBA00023125"/>
    </source>
</evidence>
<dbReference type="AlphaFoldDB" id="A0A927GPH6"/>
<dbReference type="GO" id="GO:0000976">
    <property type="term" value="F:transcription cis-regulatory region binding"/>
    <property type="evidence" value="ECO:0007669"/>
    <property type="project" value="TreeGrafter"/>
</dbReference>
<keyword evidence="4" id="KW-0812">Transmembrane</keyword>
<protein>
    <submittedName>
        <fullName evidence="6">TetR family transcriptional regulator</fullName>
    </submittedName>
</protein>
<name>A0A927GPH6_STRGL</name>
<dbReference type="PANTHER" id="PTHR30055:SF200">
    <property type="entry name" value="HTH-TYPE TRANSCRIPTIONAL REPRESSOR BDCR"/>
    <property type="match status" value="1"/>
</dbReference>
<evidence type="ECO:0000256" key="2">
    <source>
        <dbReference type="PROSITE-ProRule" id="PRU00335"/>
    </source>
</evidence>
<dbReference type="InterPro" id="IPR036271">
    <property type="entry name" value="Tet_transcr_reg_TetR-rel_C_sf"/>
</dbReference>
<dbReference type="GO" id="GO:0003700">
    <property type="term" value="F:DNA-binding transcription factor activity"/>
    <property type="evidence" value="ECO:0007669"/>
    <property type="project" value="TreeGrafter"/>
</dbReference>
<dbReference type="SUPFAM" id="SSF46689">
    <property type="entry name" value="Homeodomain-like"/>
    <property type="match status" value="1"/>
</dbReference>
<dbReference type="PROSITE" id="PS50977">
    <property type="entry name" value="HTH_TETR_2"/>
    <property type="match status" value="1"/>
</dbReference>
<feature type="transmembrane region" description="Helical" evidence="4">
    <location>
        <begin position="42"/>
        <end position="62"/>
    </location>
</feature>
<dbReference type="EMBL" id="JACWUS010000006">
    <property type="protein sequence ID" value="MBD2829954.1"/>
    <property type="molecule type" value="Genomic_DNA"/>
</dbReference>
<dbReference type="SUPFAM" id="SSF48498">
    <property type="entry name" value="Tetracyclin repressor-like, C-terminal domain"/>
    <property type="match status" value="1"/>
</dbReference>
<keyword evidence="4" id="KW-1133">Transmembrane helix</keyword>
<feature type="DNA-binding region" description="H-T-H motif" evidence="2">
    <location>
        <begin position="180"/>
        <end position="199"/>
    </location>
</feature>
<comment type="caution">
    <text evidence="6">The sequence shown here is derived from an EMBL/GenBank/DDBJ whole genome shotgun (WGS) entry which is preliminary data.</text>
</comment>
<proteinExistence type="predicted"/>
<sequence length="354" mass="38305">MSDTNSVKQQSTAAFYGQAVASFMVAIGAVALGIFFLDADAWVRGFLAIGVLYLVTSCFTLAKVIRDRQEAGQIVNRVDQARLEKILADHDPSRSSDPAGRRGRPPGGVRRTGAGHRLSACSGSGYGVRPVDGEGPWAMSAAEETTGEDAPWGEVTPEAARRLLVAAVDAFAERGYHATTTRDIAGRAGMSPAALYIHYKTKEELLHRISKLGHERALSVLEAEADREGAAADRLAGAVRSFVRWHAERHTTARVVQYELDALGEEHRTEIVALRRRSDAVVRRIIGEGVRDGEFDVPDVPGTTLAVLSLCIDVARWFNARGSRTPDEVGELYAGLVLRMVGARRPPREPGAAR</sequence>
<evidence type="ECO:0000256" key="3">
    <source>
        <dbReference type="SAM" id="MobiDB-lite"/>
    </source>
</evidence>
<feature type="region of interest" description="Disordered" evidence="3">
    <location>
        <begin position="87"/>
        <end position="116"/>
    </location>
</feature>
<dbReference type="PANTHER" id="PTHR30055">
    <property type="entry name" value="HTH-TYPE TRANSCRIPTIONAL REGULATOR RUTR"/>
    <property type="match status" value="1"/>
</dbReference>
<keyword evidence="1 2" id="KW-0238">DNA-binding</keyword>
<dbReference type="PRINTS" id="PR00455">
    <property type="entry name" value="HTHTETR"/>
</dbReference>
<organism evidence="6">
    <name type="scientific">Streptomyces globisporus</name>
    <dbReference type="NCBI Taxonomy" id="1908"/>
    <lineage>
        <taxon>Bacteria</taxon>
        <taxon>Bacillati</taxon>
        <taxon>Actinomycetota</taxon>
        <taxon>Actinomycetes</taxon>
        <taxon>Kitasatosporales</taxon>
        <taxon>Streptomycetaceae</taxon>
        <taxon>Streptomyces</taxon>
    </lineage>
</organism>
<feature type="domain" description="HTH tetR-type" evidence="5">
    <location>
        <begin position="157"/>
        <end position="217"/>
    </location>
</feature>
<reference evidence="6" key="1">
    <citation type="journal article" date="2020" name="PLoS ONE">
        <title>Isolation and characterization of Streptomyces bacteriophages and Streptomyces strains encoding biosynthetic arsenals: Streptomyces strains and phages for antibiotic discovery.</title>
        <authorList>
            <person name="Montano E.T."/>
            <person name="Nideffer J.F."/>
            <person name="Brumage L."/>
            <person name="Erb M."/>
            <person name="Derman A.I."/>
            <person name="Davis J.P."/>
            <person name="Estrada E."/>
            <person name="Fu S."/>
            <person name="Le D."/>
            <person name="Vuppala A."/>
            <person name="Tran C."/>
            <person name="Luterstein E."/>
            <person name="Lakkaraju S."/>
            <person name="Panchagnula S."/>
            <person name="Ren C."/>
            <person name="Doan J."/>
            <person name="Tran S."/>
            <person name="Soriano J."/>
            <person name="Fujita Y."/>
            <person name="Gutala P."/>
            <person name="Fujii Q."/>
            <person name="Lee M."/>
            <person name="Bui A."/>
            <person name="Villarreal C."/>
            <person name="Shing S.R."/>
            <person name="Kim S."/>
            <person name="Freeman D."/>
            <person name="Racha V."/>
            <person name="Ho A."/>
            <person name="Kumar P."/>
            <person name="Falah K."/>
            <person name="Dawson T."/>
            <person name="Enustun E."/>
            <person name="Prichard A."/>
            <person name="Gomez A."/>
            <person name="Khanna K."/>
            <person name="Trigg S."/>
            <person name="Fernandez L."/>
            <person name="Pogliano K."/>
            <person name="Pogliano J."/>
        </authorList>
    </citation>
    <scope>NUCLEOTIDE SEQUENCE</scope>
    <source>
        <strain evidence="6">QF2</strain>
    </source>
</reference>
<evidence type="ECO:0000256" key="4">
    <source>
        <dbReference type="SAM" id="Phobius"/>
    </source>
</evidence>
<dbReference type="InterPro" id="IPR041490">
    <property type="entry name" value="KstR2_TetR_C"/>
</dbReference>
<dbReference type="Pfam" id="PF05360">
    <property type="entry name" value="YiaAB"/>
    <property type="match status" value="1"/>
</dbReference>
<dbReference type="InterPro" id="IPR050109">
    <property type="entry name" value="HTH-type_TetR-like_transc_reg"/>
</dbReference>
<feature type="transmembrane region" description="Helical" evidence="4">
    <location>
        <begin position="12"/>
        <end position="36"/>
    </location>
</feature>
<keyword evidence="4" id="KW-0472">Membrane</keyword>
<evidence type="ECO:0000259" key="5">
    <source>
        <dbReference type="PROSITE" id="PS50977"/>
    </source>
</evidence>